<accession>A0ACB8DYH2</accession>
<sequence>MSTLVMLTRLVELKDFAKDFLPHNETASWTESIWAKVEMLIESLQPAQEATKMLQAEQLTIGDFYGAWLTCSMKTATISSPLAQALVQSMRKREGNLCSTDIFCAALYMDHRYRLLLTPDQKYRARMHLCKTWKRITGLHQNQCSSCIPESTAAPTSEEPEDALEPFLKTKEAEAGAQSHLTSEPGSTDISLLLEMLDKEPRLPRSMNVLKFWDELKERQPELYMEDNPNVQKSQN</sequence>
<keyword evidence="2" id="KW-1185">Reference proteome</keyword>
<evidence type="ECO:0000313" key="2">
    <source>
        <dbReference type="Proteomes" id="UP000821865"/>
    </source>
</evidence>
<evidence type="ECO:0000313" key="1">
    <source>
        <dbReference type="EMBL" id="KAH7979435.1"/>
    </source>
</evidence>
<proteinExistence type="predicted"/>
<name>A0ACB8DYH2_DERSI</name>
<comment type="caution">
    <text evidence="1">The sequence shown here is derived from an EMBL/GenBank/DDBJ whole genome shotgun (WGS) entry which is preliminary data.</text>
</comment>
<dbReference type="EMBL" id="CM023470">
    <property type="protein sequence ID" value="KAH7979435.1"/>
    <property type="molecule type" value="Genomic_DNA"/>
</dbReference>
<protein>
    <submittedName>
        <fullName evidence="1">Uncharacterized protein</fullName>
    </submittedName>
</protein>
<organism evidence="1 2">
    <name type="scientific">Dermacentor silvarum</name>
    <name type="common">Tick</name>
    <dbReference type="NCBI Taxonomy" id="543639"/>
    <lineage>
        <taxon>Eukaryota</taxon>
        <taxon>Metazoa</taxon>
        <taxon>Ecdysozoa</taxon>
        <taxon>Arthropoda</taxon>
        <taxon>Chelicerata</taxon>
        <taxon>Arachnida</taxon>
        <taxon>Acari</taxon>
        <taxon>Parasitiformes</taxon>
        <taxon>Ixodida</taxon>
        <taxon>Ixodoidea</taxon>
        <taxon>Ixodidae</taxon>
        <taxon>Rhipicephalinae</taxon>
        <taxon>Dermacentor</taxon>
    </lineage>
</organism>
<reference evidence="1" key="1">
    <citation type="submission" date="2020-05" db="EMBL/GenBank/DDBJ databases">
        <title>Large-scale comparative analyses of tick genomes elucidate their genetic diversity and vector capacities.</title>
        <authorList>
            <person name="Jia N."/>
            <person name="Wang J."/>
            <person name="Shi W."/>
            <person name="Du L."/>
            <person name="Sun Y."/>
            <person name="Zhan W."/>
            <person name="Jiang J."/>
            <person name="Wang Q."/>
            <person name="Zhang B."/>
            <person name="Ji P."/>
            <person name="Sakyi L.B."/>
            <person name="Cui X."/>
            <person name="Yuan T."/>
            <person name="Jiang B."/>
            <person name="Yang W."/>
            <person name="Lam T.T.-Y."/>
            <person name="Chang Q."/>
            <person name="Ding S."/>
            <person name="Wang X."/>
            <person name="Zhu J."/>
            <person name="Ruan X."/>
            <person name="Zhao L."/>
            <person name="Wei J."/>
            <person name="Que T."/>
            <person name="Du C."/>
            <person name="Cheng J."/>
            <person name="Dai P."/>
            <person name="Han X."/>
            <person name="Huang E."/>
            <person name="Gao Y."/>
            <person name="Liu J."/>
            <person name="Shao H."/>
            <person name="Ye R."/>
            <person name="Li L."/>
            <person name="Wei W."/>
            <person name="Wang X."/>
            <person name="Wang C."/>
            <person name="Yang T."/>
            <person name="Huo Q."/>
            <person name="Li W."/>
            <person name="Guo W."/>
            <person name="Chen H."/>
            <person name="Zhou L."/>
            <person name="Ni X."/>
            <person name="Tian J."/>
            <person name="Zhou Y."/>
            <person name="Sheng Y."/>
            <person name="Liu T."/>
            <person name="Pan Y."/>
            <person name="Xia L."/>
            <person name="Li J."/>
            <person name="Zhao F."/>
            <person name="Cao W."/>
        </authorList>
    </citation>
    <scope>NUCLEOTIDE SEQUENCE</scope>
    <source>
        <strain evidence="1">Dsil-2018</strain>
    </source>
</reference>
<dbReference type="Proteomes" id="UP000821865">
    <property type="component" value="Chromosome 1"/>
</dbReference>
<gene>
    <name evidence="1" type="ORF">HPB49_009414</name>
</gene>